<accession>A0A512NRU9</accession>
<organism evidence="3 4">
    <name type="scientific">Reyranella soli</name>
    <dbReference type="NCBI Taxonomy" id="1230389"/>
    <lineage>
        <taxon>Bacteria</taxon>
        <taxon>Pseudomonadati</taxon>
        <taxon>Pseudomonadota</taxon>
        <taxon>Alphaproteobacteria</taxon>
        <taxon>Hyphomicrobiales</taxon>
        <taxon>Reyranellaceae</taxon>
        <taxon>Reyranella</taxon>
    </lineage>
</organism>
<dbReference type="AlphaFoldDB" id="A0A512NRU9"/>
<name>A0A512NRU9_9HYPH</name>
<dbReference type="Pfam" id="PF05721">
    <property type="entry name" value="PhyH"/>
    <property type="match status" value="1"/>
</dbReference>
<keyword evidence="1" id="KW-0479">Metal-binding</keyword>
<comment type="caution">
    <text evidence="3">The sequence shown here is derived from an EMBL/GenBank/DDBJ whole genome shotgun (WGS) entry which is preliminary data.</text>
</comment>
<keyword evidence="4" id="KW-1185">Reference proteome</keyword>
<evidence type="ECO:0000313" key="4">
    <source>
        <dbReference type="Proteomes" id="UP000321058"/>
    </source>
</evidence>
<proteinExistence type="predicted"/>
<dbReference type="Proteomes" id="UP000321058">
    <property type="component" value="Unassembled WGS sequence"/>
</dbReference>
<keyword evidence="2" id="KW-0408">Iron</keyword>
<keyword evidence="3" id="KW-0560">Oxidoreductase</keyword>
<dbReference type="PANTHER" id="PTHR20883">
    <property type="entry name" value="PHYTANOYL-COA DIOXYGENASE DOMAIN CONTAINING 1"/>
    <property type="match status" value="1"/>
</dbReference>
<dbReference type="GO" id="GO:0005506">
    <property type="term" value="F:iron ion binding"/>
    <property type="evidence" value="ECO:0007669"/>
    <property type="project" value="UniProtKB-ARBA"/>
</dbReference>
<evidence type="ECO:0000313" key="3">
    <source>
        <dbReference type="EMBL" id="GEP61669.1"/>
    </source>
</evidence>
<protein>
    <submittedName>
        <fullName evidence="3">Phytanoyl-CoA dioxygenase</fullName>
    </submittedName>
</protein>
<evidence type="ECO:0000256" key="2">
    <source>
        <dbReference type="ARBA" id="ARBA00023004"/>
    </source>
</evidence>
<gene>
    <name evidence="3" type="primary">legD1</name>
    <name evidence="3" type="ORF">RSO01_88350</name>
</gene>
<dbReference type="EMBL" id="BKAJ01000245">
    <property type="protein sequence ID" value="GEP61669.1"/>
    <property type="molecule type" value="Genomic_DNA"/>
</dbReference>
<dbReference type="SUPFAM" id="SSF51197">
    <property type="entry name" value="Clavaminate synthase-like"/>
    <property type="match status" value="1"/>
</dbReference>
<sequence>MSLDLAAYDRDGFLVLRDFLPAADCDALQARAAALVAAFDPGPVRTVFSTRDQGHARDRYFRESGGAIRFFFEEEATDQPVALALNKIGHALHDLDPVFDRISRQPRLAELARELGFRQPLLLQSMYLFKQPHIGGEVGWHQDATYLHTRPSTVTGFWIALDDADRDNGCLMALPGGHRGPLRRRFYRAGEAMVTDTLDATPWPDTRPAALEASRGTLVVLHGLLPHASAPNRSGRPRHAYALHLIDGCAEYVSDNWLQRPDLPLRGFS</sequence>
<dbReference type="Gene3D" id="2.60.120.620">
    <property type="entry name" value="q2cbj1_9rhob like domain"/>
    <property type="match status" value="1"/>
</dbReference>
<evidence type="ECO:0000256" key="1">
    <source>
        <dbReference type="ARBA" id="ARBA00022723"/>
    </source>
</evidence>
<keyword evidence="3" id="KW-0223">Dioxygenase</keyword>
<dbReference type="GO" id="GO:0016706">
    <property type="term" value="F:2-oxoglutarate-dependent dioxygenase activity"/>
    <property type="evidence" value="ECO:0007669"/>
    <property type="project" value="UniProtKB-ARBA"/>
</dbReference>
<reference evidence="3 4" key="1">
    <citation type="submission" date="2019-07" db="EMBL/GenBank/DDBJ databases">
        <title>Whole genome shotgun sequence of Reyranella soli NBRC 108950.</title>
        <authorList>
            <person name="Hosoyama A."/>
            <person name="Uohara A."/>
            <person name="Ohji S."/>
            <person name="Ichikawa N."/>
        </authorList>
    </citation>
    <scope>NUCLEOTIDE SEQUENCE [LARGE SCALE GENOMIC DNA]</scope>
    <source>
        <strain evidence="3 4">NBRC 108950</strain>
    </source>
</reference>
<dbReference type="RefSeq" id="WP_218037649.1">
    <property type="nucleotide sequence ID" value="NZ_BKAJ01000245.1"/>
</dbReference>
<dbReference type="InterPro" id="IPR008775">
    <property type="entry name" value="Phytyl_CoA_dOase-like"/>
</dbReference>
<dbReference type="PANTHER" id="PTHR20883:SF15">
    <property type="entry name" value="PHYTANOYL-COA DIOXYGENASE DOMAIN-CONTAINING PROTEIN 1"/>
    <property type="match status" value="1"/>
</dbReference>